<reference evidence="4 5" key="1">
    <citation type="submission" date="2020-05" db="EMBL/GenBank/DDBJ databases">
        <title>Whole Genome Sequences of Enterobacteriales Associated with the International Space Station.</title>
        <authorList>
            <person name="Bharadwaj A."/>
            <person name="Daudu R."/>
            <person name="Singh N."/>
            <person name="Wood J."/>
            <person name="Debieu M."/>
            <person name="Mason C."/>
            <person name="Wang C."/>
            <person name="Venkateswaran K."/>
        </authorList>
    </citation>
    <scope>NUCLEOTIDE SEQUENCE [LARGE SCALE GENOMIC DNA]</scope>
    <source>
        <strain evidence="4 5">IF5SW-B1</strain>
    </source>
</reference>
<keyword evidence="1" id="KW-0472">Membrane</keyword>
<evidence type="ECO:0000259" key="2">
    <source>
        <dbReference type="Pfam" id="PF25319"/>
    </source>
</evidence>
<evidence type="ECO:0000313" key="3">
    <source>
        <dbReference type="EMBL" id="MEL7697470.1"/>
    </source>
</evidence>
<name>A0A7Y6TSW2_9GAMM</name>
<feature type="domain" description="DNA utilization protein HofO C-terminal" evidence="2">
    <location>
        <begin position="100"/>
        <end position="165"/>
    </location>
</feature>
<dbReference type="Proteomes" id="UP001468095">
    <property type="component" value="Unassembled WGS sequence"/>
</dbReference>
<evidence type="ECO:0000313" key="4">
    <source>
        <dbReference type="EMBL" id="NUY97607.1"/>
    </source>
</evidence>
<comment type="caution">
    <text evidence="4">The sequence shown here is derived from an EMBL/GenBank/DDBJ whole genome shotgun (WGS) entry which is preliminary data.</text>
</comment>
<sequence length="167" mass="18976">MSEWWTGWWQLKAMARYGALAAAAAGLLMLSWLVWLRPELRALTAEQQRLKPLTTTLQLRQQQWRQNPPNALLQAQLISPAVRSASGASGTSGQAIEILLTSRRDQLEQWQPDTQPRTLTLHLQWQEFQPLFTELVQAAAPFPAHFLLLAQPEHLVAQLWLEPDDAP</sequence>
<protein>
    <recommendedName>
        <fullName evidence="2">DNA utilization protein HofO C-terminal domain-containing protein</fullName>
    </recommendedName>
</protein>
<dbReference type="InterPro" id="IPR057522">
    <property type="entry name" value="HofO_C"/>
</dbReference>
<keyword evidence="6" id="KW-1185">Reference proteome</keyword>
<reference evidence="3 6" key="2">
    <citation type="submission" date="2024-04" db="EMBL/GenBank/DDBJ databases">
        <authorList>
            <person name="Suleimanova A.D."/>
            <person name="Pudova D.S."/>
            <person name="Shagimardanova E.I."/>
            <person name="Sharipova M.R."/>
        </authorList>
    </citation>
    <scope>NUCLEOTIDE SEQUENCE [LARGE SCALE GENOMIC DNA]</scope>
    <source>
        <strain evidence="3 6">3.1</strain>
    </source>
</reference>
<dbReference type="Proteomes" id="UP000566985">
    <property type="component" value="Unassembled WGS sequence"/>
</dbReference>
<proteinExistence type="predicted"/>
<accession>A0A7Y6TSW2</accession>
<feature type="transmembrane region" description="Helical" evidence="1">
    <location>
        <begin position="14"/>
        <end position="35"/>
    </location>
</feature>
<evidence type="ECO:0000313" key="6">
    <source>
        <dbReference type="Proteomes" id="UP001468095"/>
    </source>
</evidence>
<dbReference type="EMBL" id="JBCGBG010000005">
    <property type="protein sequence ID" value="MEL7697470.1"/>
    <property type="molecule type" value="Genomic_DNA"/>
</dbReference>
<evidence type="ECO:0000313" key="5">
    <source>
        <dbReference type="Proteomes" id="UP000566985"/>
    </source>
</evidence>
<keyword evidence="1" id="KW-0812">Transmembrane</keyword>
<dbReference type="EMBL" id="JABWPM010000015">
    <property type="protein sequence ID" value="NUY97607.1"/>
    <property type="molecule type" value="Genomic_DNA"/>
</dbReference>
<evidence type="ECO:0000256" key="1">
    <source>
        <dbReference type="SAM" id="Phobius"/>
    </source>
</evidence>
<keyword evidence="1" id="KW-1133">Transmembrane helix</keyword>
<dbReference type="AlphaFoldDB" id="A0A7Y6TSW2"/>
<organism evidence="4 5">
    <name type="scientific">Pantoea brenneri</name>
    <dbReference type="NCBI Taxonomy" id="472694"/>
    <lineage>
        <taxon>Bacteria</taxon>
        <taxon>Pseudomonadati</taxon>
        <taxon>Pseudomonadota</taxon>
        <taxon>Gammaproteobacteria</taxon>
        <taxon>Enterobacterales</taxon>
        <taxon>Erwiniaceae</taxon>
        <taxon>Pantoea</taxon>
    </lineage>
</organism>
<gene>
    <name evidence="3" type="ORF">AABB92_17620</name>
    <name evidence="4" type="ORF">HU668_14215</name>
</gene>
<dbReference type="GeneID" id="57346207"/>
<dbReference type="Pfam" id="PF25319">
    <property type="entry name" value="HofO"/>
    <property type="match status" value="1"/>
</dbReference>
<dbReference type="RefSeq" id="WP_031375665.1">
    <property type="nucleotide sequence ID" value="NZ_JABWPE010000015.1"/>
</dbReference>